<protein>
    <submittedName>
        <fullName evidence="3">Uncharacterized protein</fullName>
    </submittedName>
</protein>
<keyword evidence="2" id="KW-0732">Signal</keyword>
<dbReference type="PANTHER" id="PTHR34618">
    <property type="entry name" value="SURFACE PROTEIN MAS1, PUTATIVE-RELATED"/>
    <property type="match status" value="1"/>
</dbReference>
<accession>A0AAV9VVP6</accession>
<evidence type="ECO:0000256" key="1">
    <source>
        <dbReference type="SAM" id="MobiDB-lite"/>
    </source>
</evidence>
<gene>
    <name evidence="3" type="ORF">TWF481_001637</name>
</gene>
<sequence length="304" mass="33745">MKFTLLTSSAIALTTLIPSISAHAFIYWAAGDADPSVHGWALGYRTTTPANGQGQLPFQRDVAVFSNPAVPCKKGKWRKTCEHREYLRTGCGISLFSINRYHESYSPNKDKPYKKSGGKKNEWYYMTKYVSNKPFIPIVSEVQKMVNSNSLPQVSTGGYLVMKIHQINADGAGPYECFIDYSGSAGQWTRKLAVQWQVKFTGKKSTNNYGSLKNQQLRVKLPDDMNCSGSYGGKNNICMVRCQNSAPNGPFGGCVPIQQAQAPEEAQDEIPNQETPDPPPQTNQNDADDYNGADNVQESYDYSY</sequence>
<dbReference type="AlphaFoldDB" id="A0AAV9VVP6"/>
<evidence type="ECO:0000313" key="3">
    <source>
        <dbReference type="EMBL" id="KAK6496646.1"/>
    </source>
</evidence>
<keyword evidence="4" id="KW-1185">Reference proteome</keyword>
<dbReference type="EMBL" id="JAVHJL010000010">
    <property type="protein sequence ID" value="KAK6496646.1"/>
    <property type="molecule type" value="Genomic_DNA"/>
</dbReference>
<dbReference type="Pfam" id="PF11327">
    <property type="entry name" value="Egh16-like"/>
    <property type="match status" value="1"/>
</dbReference>
<feature type="signal peptide" evidence="2">
    <location>
        <begin position="1"/>
        <end position="22"/>
    </location>
</feature>
<comment type="caution">
    <text evidence="3">The sequence shown here is derived from an EMBL/GenBank/DDBJ whole genome shotgun (WGS) entry which is preliminary data.</text>
</comment>
<reference evidence="3 4" key="1">
    <citation type="submission" date="2023-08" db="EMBL/GenBank/DDBJ databases">
        <authorList>
            <person name="Palmer J.M."/>
        </authorList>
    </citation>
    <scope>NUCLEOTIDE SEQUENCE [LARGE SCALE GENOMIC DNA]</scope>
    <source>
        <strain evidence="3 4">TWF481</strain>
    </source>
</reference>
<dbReference type="PANTHER" id="PTHR34618:SF4">
    <property type="entry name" value="CAS1"/>
    <property type="match status" value="1"/>
</dbReference>
<feature type="chain" id="PRO_5043877792" evidence="2">
    <location>
        <begin position="23"/>
        <end position="304"/>
    </location>
</feature>
<organism evidence="3 4">
    <name type="scientific">Arthrobotrys musiformis</name>
    <dbReference type="NCBI Taxonomy" id="47236"/>
    <lineage>
        <taxon>Eukaryota</taxon>
        <taxon>Fungi</taxon>
        <taxon>Dikarya</taxon>
        <taxon>Ascomycota</taxon>
        <taxon>Pezizomycotina</taxon>
        <taxon>Orbiliomycetes</taxon>
        <taxon>Orbiliales</taxon>
        <taxon>Orbiliaceae</taxon>
        <taxon>Arthrobotrys</taxon>
    </lineage>
</organism>
<dbReference type="Proteomes" id="UP001370758">
    <property type="component" value="Unassembled WGS sequence"/>
</dbReference>
<dbReference type="InterPro" id="IPR021476">
    <property type="entry name" value="Egh16-like"/>
</dbReference>
<feature type="region of interest" description="Disordered" evidence="1">
    <location>
        <begin position="253"/>
        <end position="304"/>
    </location>
</feature>
<evidence type="ECO:0000256" key="2">
    <source>
        <dbReference type="SAM" id="SignalP"/>
    </source>
</evidence>
<name>A0AAV9VVP6_9PEZI</name>
<proteinExistence type="predicted"/>
<evidence type="ECO:0000313" key="4">
    <source>
        <dbReference type="Proteomes" id="UP001370758"/>
    </source>
</evidence>
<feature type="compositionally biased region" description="Polar residues" evidence="1">
    <location>
        <begin position="294"/>
        <end position="304"/>
    </location>
</feature>